<dbReference type="Gene3D" id="1.25.40.10">
    <property type="entry name" value="Tetratricopeptide repeat domain"/>
    <property type="match status" value="2"/>
</dbReference>
<dbReference type="InterPro" id="IPR013618">
    <property type="entry name" value="TMTC_DUF1736"/>
</dbReference>
<dbReference type="Pfam" id="PF13424">
    <property type="entry name" value="TPR_12"/>
    <property type="match status" value="1"/>
</dbReference>
<dbReference type="SUPFAM" id="SSF81901">
    <property type="entry name" value="HCP-like"/>
    <property type="match status" value="1"/>
</dbReference>
<evidence type="ECO:0000256" key="8">
    <source>
        <dbReference type="ARBA" id="ARBA00022737"/>
    </source>
</evidence>
<feature type="transmembrane region" description="Helical" evidence="14">
    <location>
        <begin position="395"/>
        <end position="411"/>
    </location>
</feature>
<keyword evidence="10" id="KW-0256">Endoplasmic reticulum</keyword>
<keyword evidence="6" id="KW-0808">Transferase</keyword>
<feature type="repeat" description="TPR" evidence="13">
    <location>
        <begin position="527"/>
        <end position="560"/>
    </location>
</feature>
<organism evidence="16 17">
    <name type="scientific">Flavobacterium kayseriense</name>
    <dbReference type="NCBI Taxonomy" id="2764714"/>
    <lineage>
        <taxon>Bacteria</taxon>
        <taxon>Pseudomonadati</taxon>
        <taxon>Bacteroidota</taxon>
        <taxon>Flavobacteriia</taxon>
        <taxon>Flavobacteriales</taxon>
        <taxon>Flavobacteriaceae</taxon>
        <taxon>Flavobacterium</taxon>
    </lineage>
</organism>
<dbReference type="Proteomes" id="UP000629963">
    <property type="component" value="Unassembled WGS sequence"/>
</dbReference>
<comment type="similarity">
    <text evidence="4">Belongs to the TMTC family.</text>
</comment>
<evidence type="ECO:0000256" key="5">
    <source>
        <dbReference type="ARBA" id="ARBA00012839"/>
    </source>
</evidence>
<evidence type="ECO:0000313" key="16">
    <source>
        <dbReference type="EMBL" id="MBC5842006.1"/>
    </source>
</evidence>
<feature type="repeat" description="TPR" evidence="13">
    <location>
        <begin position="741"/>
        <end position="774"/>
    </location>
</feature>
<dbReference type="Pfam" id="PF08409">
    <property type="entry name" value="TMTC_DUF1736"/>
    <property type="match status" value="1"/>
</dbReference>
<dbReference type="PANTHER" id="PTHR44227:SF3">
    <property type="entry name" value="PROTEIN O-MANNOSYL-TRANSFERASE TMTC4"/>
    <property type="match status" value="1"/>
</dbReference>
<dbReference type="InterPro" id="IPR011990">
    <property type="entry name" value="TPR-like_helical_dom_sf"/>
</dbReference>
<evidence type="ECO:0000256" key="1">
    <source>
        <dbReference type="ARBA" id="ARBA00004141"/>
    </source>
</evidence>
<accession>A0ABR7J8Z9</accession>
<dbReference type="InterPro" id="IPR052346">
    <property type="entry name" value="O-mannosyl-transferase_TMTC"/>
</dbReference>
<dbReference type="SMART" id="SM00028">
    <property type="entry name" value="TPR"/>
    <property type="match status" value="6"/>
</dbReference>
<keyword evidence="7 14" id="KW-0812">Transmembrane</keyword>
<sequence>MKYSIQKMIISRTHLLGILLISLFGCSLYFQTYNYEYTADDGIYSHLNTATSKGLKSTTDLFQYGSMNFINSDSNNSGIYRPFTLFTFALEKQVFNEFNPAYGHAINIVLYFLTLVAIGLFLVGLFNLKNIPFTIPLLILLLFAVHPIHVEAVASIKSRDTLLSCLFAFSAVNYWMLNFTNQLPWKKMVVGLLFFTALLSKEESLTFIAVLFLLSWYFLNLSLKESLVQTIPFVIAAGVYLIIRSIVLDAANNGYDTILNNIIYSLEGTERVATNFYIYLFYIKLLIFPHPLSWDYSFNQIAIKTMSDGWVVLSLILFSVLIYVASIGFKKKTILSFAILFYLVTFSIFSNIVPAITIGATVAERFMFVPSLAFCIILVYGIYSIAIQLKVTKNSLTTILIVLPFVILYASKSITRTAVWKNNLTLTTAGISDSPKSWRTHMLYADNIKQQAEAVALDSINFEKSQNSSKILLQEAVFHYKIADSIIGNNPKTSLFLADLADCYLRLKDTVAAKQRFLQAVENPNFFYGLFKLGMISFNEKEYQVAVEYYQKALLASSPDFFSTYQNLALSYQKGGDFKSAILFYKKALEYGNNDQITTNLSFCYLKLGRIDEAKTLNSGKNTSSTEEKNFIEAINNGFAAYKNKKYVAARQFFEKCSVPFEKYGGSNKFPNFLNAFGHSLLETNATARAKSIFEQAVNNDPKNYFALKNLGFILFQYEKNYDQAIQYYNRSLQANSPDYFQSYSNLGTVYLVQNKTDEAIINYELALKYGTSTAIISNLYLLWKAKGNQDKMAYYQAKLSN</sequence>
<feature type="repeat" description="TPR" evidence="13">
    <location>
        <begin position="562"/>
        <end position="595"/>
    </location>
</feature>
<feature type="transmembrane region" description="Helical" evidence="14">
    <location>
        <begin position="272"/>
        <end position="289"/>
    </location>
</feature>
<name>A0ABR7J8Z9_9FLAO</name>
<dbReference type="PROSITE" id="PS50005">
    <property type="entry name" value="TPR"/>
    <property type="match status" value="3"/>
</dbReference>
<gene>
    <name evidence="16" type="ORF">H8R23_11365</name>
</gene>
<feature type="transmembrane region" description="Helical" evidence="14">
    <location>
        <begin position="12"/>
        <end position="30"/>
    </location>
</feature>
<evidence type="ECO:0000256" key="7">
    <source>
        <dbReference type="ARBA" id="ARBA00022692"/>
    </source>
</evidence>
<feature type="transmembrane region" description="Helical" evidence="14">
    <location>
        <begin position="231"/>
        <end position="251"/>
    </location>
</feature>
<evidence type="ECO:0000256" key="14">
    <source>
        <dbReference type="SAM" id="Phobius"/>
    </source>
</evidence>
<evidence type="ECO:0000256" key="13">
    <source>
        <dbReference type="PROSITE-ProRule" id="PRU00339"/>
    </source>
</evidence>
<dbReference type="InterPro" id="IPR019734">
    <property type="entry name" value="TPR_rpt"/>
</dbReference>
<reference evidence="16 17" key="1">
    <citation type="submission" date="2020-08" db="EMBL/GenBank/DDBJ databases">
        <title>Description of novel Flavobacterium F-380 isolate.</title>
        <authorList>
            <person name="Saticioglu I.B."/>
            <person name="Duman M."/>
            <person name="Altun S."/>
        </authorList>
    </citation>
    <scope>NUCLEOTIDE SEQUENCE [LARGE SCALE GENOMIC DNA]</scope>
    <source>
        <strain evidence="16 17">F-380</strain>
    </source>
</reference>
<comment type="caution">
    <text evidence="16">The sequence shown here is derived from an EMBL/GenBank/DDBJ whole genome shotgun (WGS) entry which is preliminary data.</text>
</comment>
<protein>
    <recommendedName>
        <fullName evidence="5">dolichyl-phosphate-mannose--protein mannosyltransferase</fullName>
        <ecNumber evidence="5">2.4.1.109</ecNumber>
    </recommendedName>
</protein>
<evidence type="ECO:0000313" key="17">
    <source>
        <dbReference type="Proteomes" id="UP000629963"/>
    </source>
</evidence>
<keyword evidence="12 14" id="KW-0472">Membrane</keyword>
<evidence type="ECO:0000256" key="11">
    <source>
        <dbReference type="ARBA" id="ARBA00022989"/>
    </source>
</evidence>
<dbReference type="RefSeq" id="WP_187010509.1">
    <property type="nucleotide sequence ID" value="NZ_JACRUI010000004.1"/>
</dbReference>
<feature type="transmembrane region" description="Helical" evidence="14">
    <location>
        <begin position="339"/>
        <end position="360"/>
    </location>
</feature>
<evidence type="ECO:0000256" key="6">
    <source>
        <dbReference type="ARBA" id="ARBA00022679"/>
    </source>
</evidence>
<evidence type="ECO:0000256" key="3">
    <source>
        <dbReference type="ARBA" id="ARBA00004922"/>
    </source>
</evidence>
<comment type="pathway">
    <text evidence="3">Protein modification; protein glycosylation.</text>
</comment>
<evidence type="ECO:0000256" key="4">
    <source>
        <dbReference type="ARBA" id="ARBA00007882"/>
    </source>
</evidence>
<dbReference type="PROSITE" id="PS51257">
    <property type="entry name" value="PROKAR_LIPOPROTEIN"/>
    <property type="match status" value="1"/>
</dbReference>
<keyword evidence="9 13" id="KW-0802">TPR repeat</keyword>
<keyword evidence="11 14" id="KW-1133">Transmembrane helix</keyword>
<feature type="transmembrane region" description="Helical" evidence="14">
    <location>
        <begin position="189"/>
        <end position="219"/>
    </location>
</feature>
<feature type="transmembrane region" description="Helical" evidence="14">
    <location>
        <begin position="366"/>
        <end position="383"/>
    </location>
</feature>
<feature type="transmembrane region" description="Helical" evidence="14">
    <location>
        <begin position="309"/>
        <end position="327"/>
    </location>
</feature>
<feature type="transmembrane region" description="Helical" evidence="14">
    <location>
        <begin position="133"/>
        <end position="149"/>
    </location>
</feature>
<feature type="transmembrane region" description="Helical" evidence="14">
    <location>
        <begin position="161"/>
        <end position="177"/>
    </location>
</feature>
<dbReference type="SUPFAM" id="SSF48452">
    <property type="entry name" value="TPR-like"/>
    <property type="match status" value="1"/>
</dbReference>
<evidence type="ECO:0000259" key="15">
    <source>
        <dbReference type="Pfam" id="PF08409"/>
    </source>
</evidence>
<keyword evidence="8" id="KW-0677">Repeat</keyword>
<evidence type="ECO:0000256" key="10">
    <source>
        <dbReference type="ARBA" id="ARBA00022824"/>
    </source>
</evidence>
<dbReference type="EMBL" id="JACRUJ010000004">
    <property type="protein sequence ID" value="MBC5842006.1"/>
    <property type="molecule type" value="Genomic_DNA"/>
</dbReference>
<dbReference type="EC" id="2.4.1.109" evidence="5"/>
<feature type="transmembrane region" description="Helical" evidence="14">
    <location>
        <begin position="105"/>
        <end position="126"/>
    </location>
</feature>
<evidence type="ECO:0000256" key="9">
    <source>
        <dbReference type="ARBA" id="ARBA00022803"/>
    </source>
</evidence>
<comment type="subcellular location">
    <subcellularLocation>
        <location evidence="2">Endoplasmic reticulum</location>
    </subcellularLocation>
    <subcellularLocation>
        <location evidence="1">Membrane</location>
        <topology evidence="1">Multi-pass membrane protein</topology>
    </subcellularLocation>
</comment>
<proteinExistence type="inferred from homology"/>
<dbReference type="PANTHER" id="PTHR44227">
    <property type="match status" value="1"/>
</dbReference>
<dbReference type="Pfam" id="PF13181">
    <property type="entry name" value="TPR_8"/>
    <property type="match status" value="2"/>
</dbReference>
<feature type="domain" description="DUF1736" evidence="15">
    <location>
        <begin position="270"/>
        <end position="321"/>
    </location>
</feature>
<evidence type="ECO:0000256" key="2">
    <source>
        <dbReference type="ARBA" id="ARBA00004240"/>
    </source>
</evidence>
<evidence type="ECO:0000256" key="12">
    <source>
        <dbReference type="ARBA" id="ARBA00023136"/>
    </source>
</evidence>
<keyword evidence="17" id="KW-1185">Reference proteome</keyword>